<dbReference type="SUPFAM" id="SSF140453">
    <property type="entry name" value="EsxAB dimer-like"/>
    <property type="match status" value="1"/>
</dbReference>
<dbReference type="InterPro" id="IPR036689">
    <property type="entry name" value="ESAT-6-like_sf"/>
</dbReference>
<dbReference type="Proteomes" id="UP001519535">
    <property type="component" value="Unassembled WGS sequence"/>
</dbReference>
<name>A0ABS5RLL5_9MYCO</name>
<keyword evidence="2" id="KW-1185">Reference proteome</keyword>
<dbReference type="Pfam" id="PF06013">
    <property type="entry name" value="WXG100"/>
    <property type="match status" value="1"/>
</dbReference>
<dbReference type="RefSeq" id="WP_214092695.1">
    <property type="nucleotide sequence ID" value="NZ_JAHCLR010000014.1"/>
</dbReference>
<dbReference type="InterPro" id="IPR010310">
    <property type="entry name" value="T7SS_ESAT-6-like"/>
</dbReference>
<proteinExistence type="predicted"/>
<accession>A0ABS5RLL5</accession>
<dbReference type="EMBL" id="JAHCLR010000014">
    <property type="protein sequence ID" value="MBS9533824.1"/>
    <property type="molecule type" value="Genomic_DNA"/>
</dbReference>
<organism evidence="1 2">
    <name type="scientific">Mycolicibacter acidiphilus</name>
    <dbReference type="NCBI Taxonomy" id="2835306"/>
    <lineage>
        <taxon>Bacteria</taxon>
        <taxon>Bacillati</taxon>
        <taxon>Actinomycetota</taxon>
        <taxon>Actinomycetes</taxon>
        <taxon>Mycobacteriales</taxon>
        <taxon>Mycobacteriaceae</taxon>
        <taxon>Mycolicibacter</taxon>
    </lineage>
</organism>
<comment type="caution">
    <text evidence="1">The sequence shown here is derived from an EMBL/GenBank/DDBJ whole genome shotgun (WGS) entry which is preliminary data.</text>
</comment>
<gene>
    <name evidence="1" type="ORF">KIH27_09535</name>
</gene>
<reference evidence="1 2" key="1">
    <citation type="submission" date="2021-05" db="EMBL/GenBank/DDBJ databases">
        <title>Mycobacterium acidophilum sp. nov., an extremely acid-tolerant member of the genus Mycobacterium.</title>
        <authorList>
            <person name="Xia J."/>
        </authorList>
    </citation>
    <scope>NUCLEOTIDE SEQUENCE [LARGE SCALE GENOMIC DNA]</scope>
    <source>
        <strain evidence="1 2">M1</strain>
    </source>
</reference>
<evidence type="ECO:0000313" key="2">
    <source>
        <dbReference type="Proteomes" id="UP001519535"/>
    </source>
</evidence>
<protein>
    <submittedName>
        <fullName evidence="1">WXG100 family type VII secretion target</fullName>
    </submittedName>
</protein>
<dbReference type="Gene3D" id="1.10.287.1060">
    <property type="entry name" value="ESAT-6-like"/>
    <property type="match status" value="1"/>
</dbReference>
<evidence type="ECO:0000313" key="1">
    <source>
        <dbReference type="EMBL" id="MBS9533824.1"/>
    </source>
</evidence>
<sequence length="104" mass="10814">MATIVVTPEVLRSTAAAVQSDMEHATAIANGYLANQENVMGGSSWAGAGVQASYATVEQIHADLQKVLIGGSRLAEGLNRSAALMESHESDSEHAFHSLFGTTA</sequence>